<evidence type="ECO:0000313" key="2">
    <source>
        <dbReference type="EMBL" id="NYI42501.1"/>
    </source>
</evidence>
<dbReference type="EMBL" id="JACBZO010000001">
    <property type="protein sequence ID" value="NYI42501.1"/>
    <property type="molecule type" value="Genomic_DNA"/>
</dbReference>
<dbReference type="SUPFAM" id="SSF53850">
    <property type="entry name" value="Periplasmic binding protein-like II"/>
    <property type="match status" value="1"/>
</dbReference>
<evidence type="ECO:0000313" key="3">
    <source>
        <dbReference type="Proteomes" id="UP000547973"/>
    </source>
</evidence>
<keyword evidence="1" id="KW-0732">Signal</keyword>
<feature type="chain" id="PRO_5039081610" evidence="1">
    <location>
        <begin position="25"/>
        <end position="416"/>
    </location>
</feature>
<evidence type="ECO:0000256" key="1">
    <source>
        <dbReference type="SAM" id="SignalP"/>
    </source>
</evidence>
<dbReference type="Pfam" id="PF13416">
    <property type="entry name" value="SBP_bac_8"/>
    <property type="match status" value="1"/>
</dbReference>
<dbReference type="PANTHER" id="PTHR42779:SF1">
    <property type="entry name" value="PROTEIN YNJB"/>
    <property type="match status" value="1"/>
</dbReference>
<reference evidence="2 3" key="1">
    <citation type="submission" date="2020-07" db="EMBL/GenBank/DDBJ databases">
        <title>Sequencing the genomes of 1000 actinobacteria strains.</title>
        <authorList>
            <person name="Klenk H.-P."/>
        </authorList>
    </citation>
    <scope>NUCLEOTIDE SEQUENCE [LARGE SCALE GENOMIC DNA]</scope>
    <source>
        <strain evidence="2 3">DSM 19970</strain>
    </source>
</reference>
<sequence>MRIAKPLHLVAGLAALGIVLTACSAPNSGTATTTTNTAAATASGSTTPTIPDKPSAPVSLHILDVAGNQKLTGPMVDAFVKAHPDIISSVSWESAGAPDLVGTIKPQVDSGNLSVDLVMTGTDGLSAGIEQNLWVPIVTDYGSRISNMANYLDPAAKMEALANGFGVVTTYYPSGPLLQYDPNVVKNVPTTPEELLAWAKANPGKFGYARPANSGSGRTFLMGLPYMLGDKDPSDPVNGWAKTWAYLKDLGQYINNYPTGTGALIAQVADGTVAMVPTTTGWDINPRALGQEPATIEASAFSNFTWVTDAHYAVVPKGQSADKMAAILDLLQYILTPDVNAMAYDSGYFYPGPAVKGATLDKAPQASQDVIKKFGRDWYDALIAKEPKAVPLTPANMVKAFDMWDREVGTGKYTAK</sequence>
<organism evidence="2 3">
    <name type="scientific">Demequina lutea</name>
    <dbReference type="NCBI Taxonomy" id="431489"/>
    <lineage>
        <taxon>Bacteria</taxon>
        <taxon>Bacillati</taxon>
        <taxon>Actinomycetota</taxon>
        <taxon>Actinomycetes</taxon>
        <taxon>Micrococcales</taxon>
        <taxon>Demequinaceae</taxon>
        <taxon>Demequina</taxon>
    </lineage>
</organism>
<dbReference type="AlphaFoldDB" id="A0A7Y9ZCB3"/>
<feature type="signal peptide" evidence="1">
    <location>
        <begin position="1"/>
        <end position="24"/>
    </location>
</feature>
<dbReference type="RefSeq" id="WP_062074316.1">
    <property type="nucleotide sequence ID" value="NZ_BBRC01000002.1"/>
</dbReference>
<dbReference type="InterPro" id="IPR006059">
    <property type="entry name" value="SBP"/>
</dbReference>
<proteinExistence type="predicted"/>
<gene>
    <name evidence="2" type="ORF">BKA03_002620</name>
</gene>
<comment type="caution">
    <text evidence="2">The sequence shown here is derived from an EMBL/GenBank/DDBJ whole genome shotgun (WGS) entry which is preliminary data.</text>
</comment>
<keyword evidence="3" id="KW-1185">Reference proteome</keyword>
<dbReference type="OrthoDB" id="3239593at2"/>
<dbReference type="PANTHER" id="PTHR42779">
    <property type="entry name" value="PROTEIN YNJB"/>
    <property type="match status" value="1"/>
</dbReference>
<accession>A0A7Y9ZCB3</accession>
<protein>
    <submittedName>
        <fullName evidence="2">Putative spermidine/putrescine transport system substrate-binding protein</fullName>
    </submittedName>
</protein>
<dbReference type="PROSITE" id="PS51257">
    <property type="entry name" value="PROKAR_LIPOPROTEIN"/>
    <property type="match status" value="1"/>
</dbReference>
<dbReference type="Gene3D" id="3.40.190.10">
    <property type="entry name" value="Periplasmic binding protein-like II"/>
    <property type="match status" value="2"/>
</dbReference>
<dbReference type="Proteomes" id="UP000547973">
    <property type="component" value="Unassembled WGS sequence"/>
</dbReference>
<name>A0A7Y9ZCB3_9MICO</name>